<gene>
    <name evidence="1" type="ORF">KQ929_16410</name>
</gene>
<proteinExistence type="predicted"/>
<name>A0ABX8JWA2_9ENTR</name>
<dbReference type="Proteomes" id="UP000683497">
    <property type="component" value="Chromosome"/>
</dbReference>
<dbReference type="EMBL" id="CP076838">
    <property type="protein sequence ID" value="QWW78814.1"/>
    <property type="molecule type" value="Genomic_DNA"/>
</dbReference>
<protein>
    <submittedName>
        <fullName evidence="1">Uncharacterized protein</fullName>
    </submittedName>
</protein>
<evidence type="ECO:0000313" key="1">
    <source>
        <dbReference type="EMBL" id="QWW78814.1"/>
    </source>
</evidence>
<organism evidence="1 2">
    <name type="scientific">Leclercia pneumoniae</name>
    <dbReference type="NCBI Taxonomy" id="2815358"/>
    <lineage>
        <taxon>Bacteria</taxon>
        <taxon>Pseudomonadati</taxon>
        <taxon>Pseudomonadota</taxon>
        <taxon>Gammaproteobacteria</taxon>
        <taxon>Enterobacterales</taxon>
        <taxon>Enterobacteriaceae</taxon>
        <taxon>Leclercia</taxon>
    </lineage>
</organism>
<evidence type="ECO:0000313" key="2">
    <source>
        <dbReference type="Proteomes" id="UP000683497"/>
    </source>
</evidence>
<sequence length="79" mass="8379">MKDSSAVQSGCTLSEIGEKRLLRVALASEFLADVLSLNSVSCMRTVSSDGAAAIFACLAEQLDGVVKETSTMKEIHNDK</sequence>
<reference evidence="1 2" key="1">
    <citation type="submission" date="2021-06" db="EMBL/GenBank/DDBJ databases">
        <title>Leclercia pneumoniae sp. nov.</title>
        <authorList>
            <person name="Hoenemann M."/>
            <person name="Viehweger A."/>
            <person name="Dietze N."/>
        </authorList>
    </citation>
    <scope>NUCLEOTIDE SEQUENCE [LARGE SCALE GENOMIC DNA]</scope>
    <source>
        <strain evidence="2">49125</strain>
    </source>
</reference>
<dbReference type="RefSeq" id="WP_207293058.1">
    <property type="nucleotide sequence ID" value="NZ_CP071383.1"/>
</dbReference>
<keyword evidence="2" id="KW-1185">Reference proteome</keyword>
<accession>A0ABX8JWA2</accession>